<name>A0AAW0FWC9_9APHY</name>
<evidence type="ECO:0000259" key="2">
    <source>
        <dbReference type="PROSITE" id="PS00028"/>
    </source>
</evidence>
<feature type="domain" description="C2H2-type" evidence="2">
    <location>
        <begin position="230"/>
        <end position="252"/>
    </location>
</feature>
<dbReference type="AlphaFoldDB" id="A0AAW0FWC9"/>
<evidence type="ECO:0000313" key="4">
    <source>
        <dbReference type="Proteomes" id="UP001385951"/>
    </source>
</evidence>
<reference evidence="3 4" key="1">
    <citation type="submission" date="2022-09" db="EMBL/GenBank/DDBJ databases">
        <authorList>
            <person name="Palmer J.M."/>
        </authorList>
    </citation>
    <scope>NUCLEOTIDE SEQUENCE [LARGE SCALE GENOMIC DNA]</scope>
    <source>
        <strain evidence="3 4">DSM 7382</strain>
    </source>
</reference>
<feature type="region of interest" description="Disordered" evidence="1">
    <location>
        <begin position="302"/>
        <end position="321"/>
    </location>
</feature>
<dbReference type="EMBL" id="JASBNA010000035">
    <property type="protein sequence ID" value="KAK7682509.1"/>
    <property type="molecule type" value="Genomic_DNA"/>
</dbReference>
<protein>
    <recommendedName>
        <fullName evidence="2">C2H2-type domain-containing protein</fullName>
    </recommendedName>
</protein>
<dbReference type="PROSITE" id="PS00028">
    <property type="entry name" value="ZINC_FINGER_C2H2_1"/>
    <property type="match status" value="1"/>
</dbReference>
<gene>
    <name evidence="3" type="ORF">QCA50_014309</name>
</gene>
<evidence type="ECO:0000313" key="3">
    <source>
        <dbReference type="EMBL" id="KAK7682509.1"/>
    </source>
</evidence>
<dbReference type="InterPro" id="IPR013087">
    <property type="entry name" value="Znf_C2H2_type"/>
</dbReference>
<dbReference type="Proteomes" id="UP001385951">
    <property type="component" value="Unassembled WGS sequence"/>
</dbReference>
<feature type="region of interest" description="Disordered" evidence="1">
    <location>
        <begin position="104"/>
        <end position="167"/>
    </location>
</feature>
<comment type="caution">
    <text evidence="3">The sequence shown here is derived from an EMBL/GenBank/DDBJ whole genome shotgun (WGS) entry which is preliminary data.</text>
</comment>
<organism evidence="3 4">
    <name type="scientific">Cerrena zonata</name>
    <dbReference type="NCBI Taxonomy" id="2478898"/>
    <lineage>
        <taxon>Eukaryota</taxon>
        <taxon>Fungi</taxon>
        <taxon>Dikarya</taxon>
        <taxon>Basidiomycota</taxon>
        <taxon>Agaricomycotina</taxon>
        <taxon>Agaricomycetes</taxon>
        <taxon>Polyporales</taxon>
        <taxon>Cerrenaceae</taxon>
        <taxon>Cerrena</taxon>
    </lineage>
</organism>
<proteinExistence type="predicted"/>
<accession>A0AAW0FWC9</accession>
<keyword evidence="4" id="KW-1185">Reference proteome</keyword>
<sequence>MPSTIAPVIEPRRGVHCVSGHPSLEEVNRQGHYRSRTLSDMDPCKRRAIVLERDESLSSNPQLAQWSSEVKKTIFSPAPHEQPERRSRHHNRVELFCSNGNIRRDTLRRKPVPPIPPELEYYAQTNHRQSSSDSSYPRTMRPQSLPRTSGETSSAGSGSPKSIESDLRTLVDDDDDWDFVSSDIESDMDSSSVDLHGVPLDVFITLRTKAAREEASRRIAHTGCKKNITCSRDGCNSVLLNQSALTSHLVNHDLEKNLACYGENVIYTCQTKNCRCAFPRKEQLDKHRIYCGWSVQPIKPSPPPKNLLNNMKTGITKHIHA</sequence>
<evidence type="ECO:0000256" key="1">
    <source>
        <dbReference type="SAM" id="MobiDB-lite"/>
    </source>
</evidence>
<feature type="compositionally biased region" description="Polar residues" evidence="1">
    <location>
        <begin position="123"/>
        <end position="147"/>
    </location>
</feature>
<feature type="compositionally biased region" description="Low complexity" evidence="1">
    <location>
        <begin position="148"/>
        <end position="159"/>
    </location>
</feature>